<name>M2YUM8_PSEFD</name>
<dbReference type="Proteomes" id="UP000016932">
    <property type="component" value="Unassembled WGS sequence"/>
</dbReference>
<dbReference type="HOGENOM" id="CLU_1619762_0_0_1"/>
<sequence>METMASCKVELLQSLRVVQLEPRARDWNAPVPLTRRKLESGEHLRPHLIRNGLSLVFLSAVLELKACLQQPRPDQTLNLFATRLGEPVGAPLARYQTGLLCFDDPPGGSSKSCIDDGMPRAEDIERSLHRRRRHSRQPALIALVFSSQCLDFGPGTQGTVSGQI</sequence>
<accession>M2YUM8</accession>
<dbReference type="GeneID" id="19333616"/>
<protein>
    <submittedName>
        <fullName evidence="1">Uncharacterized protein</fullName>
    </submittedName>
</protein>
<organism evidence="1 2">
    <name type="scientific">Pseudocercospora fijiensis (strain CIRAD86)</name>
    <name type="common">Black leaf streak disease fungus</name>
    <name type="synonym">Mycosphaerella fijiensis</name>
    <dbReference type="NCBI Taxonomy" id="383855"/>
    <lineage>
        <taxon>Eukaryota</taxon>
        <taxon>Fungi</taxon>
        <taxon>Dikarya</taxon>
        <taxon>Ascomycota</taxon>
        <taxon>Pezizomycotina</taxon>
        <taxon>Dothideomycetes</taxon>
        <taxon>Dothideomycetidae</taxon>
        <taxon>Mycosphaerellales</taxon>
        <taxon>Mycosphaerellaceae</taxon>
        <taxon>Pseudocercospora</taxon>
    </lineage>
</organism>
<keyword evidence="2" id="KW-1185">Reference proteome</keyword>
<dbReference type="AlphaFoldDB" id="M2YUM8"/>
<reference evidence="1 2" key="1">
    <citation type="journal article" date="2012" name="PLoS Pathog.">
        <title>Diverse lifestyles and strategies of plant pathogenesis encoded in the genomes of eighteen Dothideomycetes fungi.</title>
        <authorList>
            <person name="Ohm R.A."/>
            <person name="Feau N."/>
            <person name="Henrissat B."/>
            <person name="Schoch C.L."/>
            <person name="Horwitz B.A."/>
            <person name="Barry K.W."/>
            <person name="Condon B.J."/>
            <person name="Copeland A.C."/>
            <person name="Dhillon B."/>
            <person name="Glaser F."/>
            <person name="Hesse C.N."/>
            <person name="Kosti I."/>
            <person name="LaButti K."/>
            <person name="Lindquist E.A."/>
            <person name="Lucas S."/>
            <person name="Salamov A.A."/>
            <person name="Bradshaw R.E."/>
            <person name="Ciuffetti L."/>
            <person name="Hamelin R.C."/>
            <person name="Kema G.H.J."/>
            <person name="Lawrence C."/>
            <person name="Scott J.A."/>
            <person name="Spatafora J.W."/>
            <person name="Turgeon B.G."/>
            <person name="de Wit P.J.G.M."/>
            <person name="Zhong S."/>
            <person name="Goodwin S.B."/>
            <person name="Grigoriev I.V."/>
        </authorList>
    </citation>
    <scope>NUCLEOTIDE SEQUENCE [LARGE SCALE GENOMIC DNA]</scope>
    <source>
        <strain evidence="1 2">CIRAD86</strain>
    </source>
</reference>
<gene>
    <name evidence="1" type="ORF">MYCFIDRAFT_176722</name>
</gene>
<dbReference type="EMBL" id="KB446560">
    <property type="protein sequence ID" value="EME81445.1"/>
    <property type="molecule type" value="Genomic_DNA"/>
</dbReference>
<evidence type="ECO:0000313" key="2">
    <source>
        <dbReference type="Proteomes" id="UP000016932"/>
    </source>
</evidence>
<dbReference type="VEuPathDB" id="FungiDB:MYCFIDRAFT_176722"/>
<proteinExistence type="predicted"/>
<evidence type="ECO:0000313" key="1">
    <source>
        <dbReference type="EMBL" id="EME81445.1"/>
    </source>
</evidence>
<dbReference type="KEGG" id="pfj:MYCFIDRAFT_176722"/>
<dbReference type="RefSeq" id="XP_007928629.1">
    <property type="nucleotide sequence ID" value="XM_007930438.1"/>
</dbReference>